<evidence type="ECO:0000313" key="2">
    <source>
        <dbReference type="EMBL" id="MQN01462.1"/>
    </source>
</evidence>
<sequence length="60" mass="7422">MLIPVYQRKYDWKIDNCRQLYEDLKKVPRDAEAATFLEVLFHRSFRWQQVEFHIIDGQHV</sequence>
<reference evidence="2" key="1">
    <citation type="journal article" date="2020" name="Appl. Environ. Microbiol.">
        <title>Medium-Chain Fatty Acid Synthesis by 'Candidatus Weimeria bifida' gen. nov., sp. nov., and 'Candidatus Pseudoramibacter fermentans' sp. nov.</title>
        <authorList>
            <person name="Scarborough M.J."/>
            <person name="Myers K.S."/>
            <person name="Donohue T.J."/>
            <person name="Noguera D.R."/>
        </authorList>
    </citation>
    <scope>NUCLEOTIDE SEQUENCE</scope>
    <source>
        <strain evidence="2">LCO1.1</strain>
    </source>
</reference>
<dbReference type="EMBL" id="VOGC01000006">
    <property type="protein sequence ID" value="MQN01462.1"/>
    <property type="molecule type" value="Genomic_DNA"/>
</dbReference>
<dbReference type="AlphaFoldDB" id="A0A6N7IYX8"/>
<comment type="caution">
    <text evidence="2">The sequence shown here is derived from an EMBL/GenBank/DDBJ whole genome shotgun (WGS) entry which is preliminary data.</text>
</comment>
<proteinExistence type="predicted"/>
<evidence type="ECO:0000259" key="1">
    <source>
        <dbReference type="Pfam" id="PF03235"/>
    </source>
</evidence>
<dbReference type="Proteomes" id="UP000460257">
    <property type="component" value="Unassembled WGS sequence"/>
</dbReference>
<keyword evidence="3" id="KW-1185">Reference proteome</keyword>
<accession>A0A6N7IYX8</accession>
<feature type="domain" description="GmrSD restriction endonucleases N-terminal" evidence="1">
    <location>
        <begin position="2"/>
        <end position="58"/>
    </location>
</feature>
<organism evidence="2 3">
    <name type="scientific">Candidatus Weimeria bifida</name>
    <dbReference type="NCBI Taxonomy" id="2599074"/>
    <lineage>
        <taxon>Bacteria</taxon>
        <taxon>Bacillati</taxon>
        <taxon>Bacillota</taxon>
        <taxon>Clostridia</taxon>
        <taxon>Lachnospirales</taxon>
        <taxon>Lachnospiraceae</taxon>
        <taxon>Candidatus Weimeria</taxon>
    </lineage>
</organism>
<dbReference type="InterPro" id="IPR004919">
    <property type="entry name" value="GmrSD_N"/>
</dbReference>
<dbReference type="Pfam" id="PF03235">
    <property type="entry name" value="GmrSD_N"/>
    <property type="match status" value="1"/>
</dbReference>
<gene>
    <name evidence="2" type="ORF">FRC54_05970</name>
</gene>
<protein>
    <submittedName>
        <fullName evidence="2">DUF262 domain-containing protein</fullName>
    </submittedName>
</protein>
<name>A0A6N7IYX8_9FIRM</name>
<evidence type="ECO:0000313" key="3">
    <source>
        <dbReference type="Proteomes" id="UP000460257"/>
    </source>
</evidence>